<proteinExistence type="predicted"/>
<evidence type="ECO:0000256" key="1">
    <source>
        <dbReference type="SAM" id="MobiDB-lite"/>
    </source>
</evidence>
<protein>
    <submittedName>
        <fullName evidence="3">Uncharacterized protein</fullName>
    </submittedName>
</protein>
<sequence>MPPFNRALLLAPLLFAMPAPASAQNFFEELFGIGRAAKPPVPPRGVPGGVPSDAPAAPPVDAPAAEAPRAPAPPKQPVVLKAPAEDNVMGQELLRNGLDGNLKLEKAGGAVTARLTLPGTKVSAPGESCTVPWNGGAPATLTAEGRPEGLARFEAAGAACPLRFEVVDGGVLVTSLSGSPVCTVAASDCAAAPTGLWGPGAATLIPRAAEFDTARGVADRAVRENYRLMTQRARGQDVRPIVTEQAAFSSDREQLCRTYAREGAHGFCNLRFTEGRALALATRLGINTASAAPTAAAAPRPRRKPQPAVEGMNPDAGGAPGFPE</sequence>
<feature type="region of interest" description="Disordered" evidence="1">
    <location>
        <begin position="42"/>
        <end position="75"/>
    </location>
</feature>
<evidence type="ECO:0000256" key="2">
    <source>
        <dbReference type="SAM" id="SignalP"/>
    </source>
</evidence>
<dbReference type="EMBL" id="JAUFPX010000018">
    <property type="protein sequence ID" value="MDN3592659.1"/>
    <property type="molecule type" value="Genomic_DNA"/>
</dbReference>
<feature type="chain" id="PRO_5046783864" evidence="2">
    <location>
        <begin position="24"/>
        <end position="324"/>
    </location>
</feature>
<keyword evidence="2" id="KW-0732">Signal</keyword>
<accession>A0ABT8BN67</accession>
<feature type="signal peptide" evidence="2">
    <location>
        <begin position="1"/>
        <end position="23"/>
    </location>
</feature>
<gene>
    <name evidence="3" type="ORF">QWZ12_18860</name>
</gene>
<feature type="region of interest" description="Disordered" evidence="1">
    <location>
        <begin position="290"/>
        <end position="324"/>
    </location>
</feature>
<organism evidence="3 4">
    <name type="scientific">Methylobacterium adhaesivum</name>
    <dbReference type="NCBI Taxonomy" id="333297"/>
    <lineage>
        <taxon>Bacteria</taxon>
        <taxon>Pseudomonadati</taxon>
        <taxon>Pseudomonadota</taxon>
        <taxon>Alphaproteobacteria</taxon>
        <taxon>Hyphomicrobiales</taxon>
        <taxon>Methylobacteriaceae</taxon>
        <taxon>Methylobacterium</taxon>
    </lineage>
</organism>
<dbReference type="Proteomes" id="UP001224644">
    <property type="component" value="Unassembled WGS sequence"/>
</dbReference>
<keyword evidence="4" id="KW-1185">Reference proteome</keyword>
<reference evidence="4" key="1">
    <citation type="journal article" date="2019" name="Int. J. Syst. Evol. Microbiol.">
        <title>The Global Catalogue of Microorganisms (GCM) 10K type strain sequencing project: providing services to taxonomists for standard genome sequencing and annotation.</title>
        <authorList>
            <consortium name="The Broad Institute Genomics Platform"/>
            <consortium name="The Broad Institute Genome Sequencing Center for Infectious Disease"/>
            <person name="Wu L."/>
            <person name="Ma J."/>
        </authorList>
    </citation>
    <scope>NUCLEOTIDE SEQUENCE [LARGE SCALE GENOMIC DNA]</scope>
    <source>
        <strain evidence="4">CECT 7069</strain>
    </source>
</reference>
<name>A0ABT8BN67_9HYPH</name>
<evidence type="ECO:0000313" key="4">
    <source>
        <dbReference type="Proteomes" id="UP001224644"/>
    </source>
</evidence>
<comment type="caution">
    <text evidence="3">The sequence shown here is derived from an EMBL/GenBank/DDBJ whole genome shotgun (WGS) entry which is preliminary data.</text>
</comment>
<evidence type="ECO:0000313" key="3">
    <source>
        <dbReference type="EMBL" id="MDN3592659.1"/>
    </source>
</evidence>
<dbReference type="RefSeq" id="WP_238221686.1">
    <property type="nucleotide sequence ID" value="NZ_BPQD01000002.1"/>
</dbReference>
<feature type="compositionally biased region" description="Low complexity" evidence="1">
    <location>
        <begin position="290"/>
        <end position="299"/>
    </location>
</feature>